<dbReference type="InterPro" id="IPR017930">
    <property type="entry name" value="Myb_dom"/>
</dbReference>
<dbReference type="InterPro" id="IPR001005">
    <property type="entry name" value="SANT/Myb"/>
</dbReference>
<evidence type="ECO:0000256" key="4">
    <source>
        <dbReference type="ARBA" id="ARBA00023163"/>
    </source>
</evidence>
<feature type="compositionally biased region" description="Basic residues" evidence="6">
    <location>
        <begin position="130"/>
        <end position="140"/>
    </location>
</feature>
<evidence type="ECO:0000256" key="1">
    <source>
        <dbReference type="ARBA" id="ARBA00004123"/>
    </source>
</evidence>
<keyword evidence="5" id="KW-0539">Nucleus</keyword>
<dbReference type="Gene3D" id="1.10.10.60">
    <property type="entry name" value="Homeodomain-like"/>
    <property type="match status" value="1"/>
</dbReference>
<keyword evidence="2" id="KW-0805">Transcription regulation</keyword>
<gene>
    <name evidence="10" type="ORF">DKX38_018386</name>
</gene>
<evidence type="ECO:0000259" key="7">
    <source>
        <dbReference type="PROSITE" id="PS50090"/>
    </source>
</evidence>
<dbReference type="InterPro" id="IPR006447">
    <property type="entry name" value="Myb_dom_plants"/>
</dbReference>
<feature type="region of interest" description="Disordered" evidence="6">
    <location>
        <begin position="110"/>
        <end position="177"/>
    </location>
</feature>
<accession>A0A5N5KNN3</accession>
<reference evidence="11" key="1">
    <citation type="journal article" date="2019" name="Gigascience">
        <title>De novo genome assembly of the endangered Acer yangbiense, a plant species with extremely small populations endemic to Yunnan Province, China.</title>
        <authorList>
            <person name="Yang J."/>
            <person name="Wariss H.M."/>
            <person name="Tao L."/>
            <person name="Zhang R."/>
            <person name="Yun Q."/>
            <person name="Hollingsworth P."/>
            <person name="Dao Z."/>
            <person name="Luo G."/>
            <person name="Guo H."/>
            <person name="Ma Y."/>
            <person name="Sun W."/>
        </authorList>
    </citation>
    <scope>NUCLEOTIDE SEQUENCE [LARGE SCALE GENOMIC DNA]</scope>
    <source>
        <strain evidence="11">cv. br00</strain>
    </source>
</reference>
<dbReference type="FunFam" id="1.10.10.60:FF:000023">
    <property type="entry name" value="protein REVEILLE 6 isoform X1"/>
    <property type="match status" value="1"/>
</dbReference>
<feature type="region of interest" description="Disordered" evidence="6">
    <location>
        <begin position="412"/>
        <end position="447"/>
    </location>
</feature>
<organism evidence="10 11">
    <name type="scientific">Salix brachista</name>
    <dbReference type="NCBI Taxonomy" id="2182728"/>
    <lineage>
        <taxon>Eukaryota</taxon>
        <taxon>Viridiplantae</taxon>
        <taxon>Streptophyta</taxon>
        <taxon>Embryophyta</taxon>
        <taxon>Tracheophyta</taxon>
        <taxon>Spermatophyta</taxon>
        <taxon>Magnoliopsida</taxon>
        <taxon>eudicotyledons</taxon>
        <taxon>Gunneridae</taxon>
        <taxon>Pentapetalae</taxon>
        <taxon>rosids</taxon>
        <taxon>fabids</taxon>
        <taxon>Malpighiales</taxon>
        <taxon>Salicaceae</taxon>
        <taxon>Saliceae</taxon>
        <taxon>Salix</taxon>
    </lineage>
</organism>
<dbReference type="InterPro" id="IPR017884">
    <property type="entry name" value="SANT_dom"/>
</dbReference>
<keyword evidence="4" id="KW-0804">Transcription</keyword>
<dbReference type="Pfam" id="PF00249">
    <property type="entry name" value="Myb_DNA-binding"/>
    <property type="match status" value="1"/>
</dbReference>
<evidence type="ECO:0000313" key="10">
    <source>
        <dbReference type="EMBL" id="KAB5531716.1"/>
    </source>
</evidence>
<dbReference type="InterPro" id="IPR009057">
    <property type="entry name" value="Homeodomain-like_sf"/>
</dbReference>
<evidence type="ECO:0000259" key="9">
    <source>
        <dbReference type="PROSITE" id="PS51294"/>
    </source>
</evidence>
<evidence type="ECO:0000256" key="6">
    <source>
        <dbReference type="SAM" id="MobiDB-lite"/>
    </source>
</evidence>
<proteinExistence type="predicted"/>
<name>A0A5N5KNN3_9ROSI</name>
<evidence type="ECO:0000256" key="3">
    <source>
        <dbReference type="ARBA" id="ARBA00023125"/>
    </source>
</evidence>
<feature type="domain" description="Myb-like" evidence="7">
    <location>
        <begin position="56"/>
        <end position="106"/>
    </location>
</feature>
<dbReference type="PANTHER" id="PTHR12802:SF175">
    <property type="entry name" value="PROTEIN REVEILLE 2"/>
    <property type="match status" value="1"/>
</dbReference>
<dbReference type="GO" id="GO:0005634">
    <property type="term" value="C:nucleus"/>
    <property type="evidence" value="ECO:0007669"/>
    <property type="project" value="UniProtKB-SubCell"/>
</dbReference>
<evidence type="ECO:0000259" key="8">
    <source>
        <dbReference type="PROSITE" id="PS51293"/>
    </source>
</evidence>
<keyword evidence="11" id="KW-1185">Reference proteome</keyword>
<dbReference type="NCBIfam" id="TIGR01557">
    <property type="entry name" value="myb_SHAQKYF"/>
    <property type="match status" value="1"/>
</dbReference>
<dbReference type="GO" id="GO:0003677">
    <property type="term" value="F:DNA binding"/>
    <property type="evidence" value="ECO:0007669"/>
    <property type="project" value="UniProtKB-KW"/>
</dbReference>
<evidence type="ECO:0000256" key="5">
    <source>
        <dbReference type="ARBA" id="ARBA00023242"/>
    </source>
</evidence>
<dbReference type="AlphaFoldDB" id="A0A5N5KNN3"/>
<evidence type="ECO:0000256" key="2">
    <source>
        <dbReference type="ARBA" id="ARBA00023015"/>
    </source>
</evidence>
<comment type="caution">
    <text evidence="10">The sequence shown here is derived from an EMBL/GenBank/DDBJ whole genome shotgun (WGS) entry which is preliminary data.</text>
</comment>
<protein>
    <submittedName>
        <fullName evidence="10">Uncharacterized protein</fullName>
    </submittedName>
</protein>
<feature type="compositionally biased region" description="Polar residues" evidence="6">
    <location>
        <begin position="151"/>
        <end position="177"/>
    </location>
</feature>
<feature type="compositionally biased region" description="Polar residues" evidence="6">
    <location>
        <begin position="438"/>
        <end position="447"/>
    </location>
</feature>
<sequence>MAAASKEQMEVTNLKSFGEACDFDTNGCEQSETDIQLKEMYSFGSDNVPKVRKPYTITKQREKWTDEEHQRFLEALKLYGRGWRKIQEHVGTKTAVQIRSHAQKYFSKVVRESGGSNESSLKPIEIPPPRPKRKPAHPYPRKPVDVLEGTGASSQLERSPSPNSSVSEKENQSPTSVLSALASDTLGSALSEPPNACSSPTSCTTDMHFISLSPSAKETEHGTSNSSGEEKGNLSLVQMFSTPRENFLSQVKKSELGSKNAVCAEHDAAKEASSTSIKLFGITVKIADSQKESPPGAELVLSVISNENHDNVDADREKPSHILQPKQSDAELSLGMVNSNQNPCPSPASVFQCTELQGGNANYFATNSSIPWRAYCQGLPFLHLTSYDHTSPHKPTPCVEERFEEKEILNERSCSSSNSSSVGDLENEERNLDVVDSQCRQPSVEGRSSIQKSVRGFVPYKRCLGEREMKSTVIVSEERERQRARICS</sequence>
<dbReference type="PROSITE" id="PS51293">
    <property type="entry name" value="SANT"/>
    <property type="match status" value="1"/>
</dbReference>
<dbReference type="EMBL" id="VDCV01000012">
    <property type="protein sequence ID" value="KAB5531716.1"/>
    <property type="molecule type" value="Genomic_DNA"/>
</dbReference>
<dbReference type="PANTHER" id="PTHR12802">
    <property type="entry name" value="SWI/SNF COMPLEX-RELATED"/>
    <property type="match status" value="1"/>
</dbReference>
<dbReference type="Proteomes" id="UP000326939">
    <property type="component" value="Chromosome 12"/>
</dbReference>
<dbReference type="SUPFAM" id="SSF46689">
    <property type="entry name" value="Homeodomain-like"/>
    <property type="match status" value="1"/>
</dbReference>
<dbReference type="PROSITE" id="PS51294">
    <property type="entry name" value="HTH_MYB"/>
    <property type="match status" value="1"/>
</dbReference>
<evidence type="ECO:0000313" key="11">
    <source>
        <dbReference type="Proteomes" id="UP000326939"/>
    </source>
</evidence>
<keyword evidence="3" id="KW-0238">DNA-binding</keyword>
<dbReference type="PROSITE" id="PS50090">
    <property type="entry name" value="MYB_LIKE"/>
    <property type="match status" value="1"/>
</dbReference>
<feature type="domain" description="HTH myb-type" evidence="9">
    <location>
        <begin position="56"/>
        <end position="110"/>
    </location>
</feature>
<dbReference type="GO" id="GO:0010468">
    <property type="term" value="P:regulation of gene expression"/>
    <property type="evidence" value="ECO:0007669"/>
    <property type="project" value="UniProtKB-ARBA"/>
</dbReference>
<feature type="domain" description="SANT" evidence="8">
    <location>
        <begin position="59"/>
        <end position="110"/>
    </location>
</feature>
<dbReference type="CDD" id="cd00167">
    <property type="entry name" value="SANT"/>
    <property type="match status" value="1"/>
</dbReference>
<dbReference type="SMART" id="SM00717">
    <property type="entry name" value="SANT"/>
    <property type="match status" value="1"/>
</dbReference>
<comment type="subcellular location">
    <subcellularLocation>
        <location evidence="1">Nucleus</location>
    </subcellularLocation>
</comment>